<evidence type="ECO:0000313" key="1">
    <source>
        <dbReference type="EMBL" id="OIQ64641.1"/>
    </source>
</evidence>
<dbReference type="EMBL" id="MLJW01007954">
    <property type="protein sequence ID" value="OIQ64641.1"/>
    <property type="molecule type" value="Genomic_DNA"/>
</dbReference>
<accession>A0A1J5NZE6</accession>
<protein>
    <submittedName>
        <fullName evidence="1">Uncharacterized protein</fullName>
    </submittedName>
</protein>
<proteinExistence type="predicted"/>
<name>A0A1J5NZE6_9ZZZZ</name>
<sequence>MLQRNAVQRQIALGAERLRSELAAVFECCVIVGDQAGCQRSGMVGLSRELLEADVDVVQRGVERRFRHGIVEMHDAFPQSDVARLKYEWLGCRRSDRGFFRWRGGCRQQLCQIELAAVIARHIEFRCVDGQAFEFDMAAEDVGVIDYGTEPIEAQQGIAGLHYAQFAQAGTAANDHRG</sequence>
<dbReference type="AlphaFoldDB" id="A0A1J5NZE6"/>
<organism evidence="1">
    <name type="scientific">mine drainage metagenome</name>
    <dbReference type="NCBI Taxonomy" id="410659"/>
    <lineage>
        <taxon>unclassified sequences</taxon>
        <taxon>metagenomes</taxon>
        <taxon>ecological metagenomes</taxon>
    </lineage>
</organism>
<reference evidence="1" key="1">
    <citation type="submission" date="2016-10" db="EMBL/GenBank/DDBJ databases">
        <title>Sequence of Gallionella enrichment culture.</title>
        <authorList>
            <person name="Poehlein A."/>
            <person name="Muehling M."/>
            <person name="Daniel R."/>
        </authorList>
    </citation>
    <scope>NUCLEOTIDE SEQUENCE</scope>
</reference>
<comment type="caution">
    <text evidence="1">The sequence shown here is derived from an EMBL/GenBank/DDBJ whole genome shotgun (WGS) entry which is preliminary data.</text>
</comment>
<gene>
    <name evidence="1" type="ORF">GALL_538070</name>
</gene>